<evidence type="ECO:0000313" key="2">
    <source>
        <dbReference type="EMBL" id="SKB96851.1"/>
    </source>
</evidence>
<feature type="chain" id="PRO_5012211165" evidence="1">
    <location>
        <begin position="20"/>
        <end position="179"/>
    </location>
</feature>
<proteinExistence type="predicted"/>
<gene>
    <name evidence="2" type="ORF">SAMN05660477_02113</name>
</gene>
<sequence>MKKIILLASILGAFSVTFAQSVVGSYTQSALIAPDQIRDAAQTDVKITPDKTQKNKIWISNLIGGSTFYAIANASDEDKAVYNVPAQTVGGYAVKLGCVIFDKEENEIAIALNNKSQCFGISQSDYDNVSVSKKGVNAGGVKVSSNGEISAGGTKVSKKGVEVDVKGALAGLQYVGKKN</sequence>
<organism evidence="2 3">
    <name type="scientific">Soonwooa buanensis</name>
    <dbReference type="NCBI Taxonomy" id="619805"/>
    <lineage>
        <taxon>Bacteria</taxon>
        <taxon>Pseudomonadati</taxon>
        <taxon>Bacteroidota</taxon>
        <taxon>Flavobacteriia</taxon>
        <taxon>Flavobacteriales</taxon>
        <taxon>Weeksellaceae</taxon>
        <taxon>Chryseobacterium group</taxon>
        <taxon>Soonwooa</taxon>
    </lineage>
</organism>
<name>A0A1T5FKX4_9FLAO</name>
<dbReference type="OrthoDB" id="1450454at2"/>
<evidence type="ECO:0000256" key="1">
    <source>
        <dbReference type="SAM" id="SignalP"/>
    </source>
</evidence>
<dbReference type="RefSeq" id="WP_079667335.1">
    <property type="nucleotide sequence ID" value="NZ_FUYZ01000007.1"/>
</dbReference>
<dbReference type="AlphaFoldDB" id="A0A1T5FKX4"/>
<feature type="signal peptide" evidence="1">
    <location>
        <begin position="1"/>
        <end position="19"/>
    </location>
</feature>
<evidence type="ECO:0000313" key="3">
    <source>
        <dbReference type="Proteomes" id="UP000191112"/>
    </source>
</evidence>
<keyword evidence="1" id="KW-0732">Signal</keyword>
<protein>
    <submittedName>
        <fullName evidence="2">Uncharacterized protein</fullName>
    </submittedName>
</protein>
<reference evidence="2 3" key="1">
    <citation type="submission" date="2017-02" db="EMBL/GenBank/DDBJ databases">
        <authorList>
            <person name="Peterson S.W."/>
        </authorList>
    </citation>
    <scope>NUCLEOTIDE SEQUENCE [LARGE SCALE GENOMIC DNA]</scope>
    <source>
        <strain evidence="2 3">DSM 22323</strain>
    </source>
</reference>
<dbReference type="Proteomes" id="UP000191112">
    <property type="component" value="Unassembled WGS sequence"/>
</dbReference>
<keyword evidence="3" id="KW-1185">Reference proteome</keyword>
<dbReference type="EMBL" id="FUYZ01000007">
    <property type="protein sequence ID" value="SKB96851.1"/>
    <property type="molecule type" value="Genomic_DNA"/>
</dbReference>
<accession>A0A1T5FKX4</accession>